<keyword evidence="1" id="KW-0472">Membrane</keyword>
<dbReference type="Proteomes" id="UP000248916">
    <property type="component" value="Unassembled WGS sequence"/>
</dbReference>
<sequence>MKHFTKIAATAVALSLSAGMASAVTTVNANDEVLSVGGVVTAGSGTSFQYDYQVSEDLFVREFALSAVGFNNGTDIEKIMASLIPGDGDSVMLDAAENTDTDAGAGRVTFGGAFLSGMSFQSGDTFSILFRVEDGSTTSSNVGVQASFTPVAAPTPVPVPAAGGLLLTALLAGGFAARRKKAD</sequence>
<keyword evidence="1" id="KW-1133">Transmembrane helix</keyword>
<dbReference type="NCBIfam" id="TIGR02595">
    <property type="entry name" value="PEP_CTERM"/>
    <property type="match status" value="1"/>
</dbReference>
<evidence type="ECO:0000256" key="2">
    <source>
        <dbReference type="SAM" id="SignalP"/>
    </source>
</evidence>
<keyword evidence="1" id="KW-0812">Transmembrane</keyword>
<dbReference type="EMBL" id="QKZL01000018">
    <property type="protein sequence ID" value="PZX13512.1"/>
    <property type="molecule type" value="Genomic_DNA"/>
</dbReference>
<keyword evidence="2" id="KW-0732">Signal</keyword>
<reference evidence="3 4" key="1">
    <citation type="submission" date="2018-06" db="EMBL/GenBank/DDBJ databases">
        <title>Genomic Encyclopedia of Archaeal and Bacterial Type Strains, Phase II (KMG-II): from individual species to whole genera.</title>
        <authorList>
            <person name="Goeker M."/>
        </authorList>
    </citation>
    <scope>NUCLEOTIDE SEQUENCE [LARGE SCALE GENOMIC DNA]</scope>
    <source>
        <strain evidence="3 4">DSM 22009</strain>
    </source>
</reference>
<organism evidence="3 4">
    <name type="scientific">Palleronia aestuarii</name>
    <dbReference type="NCBI Taxonomy" id="568105"/>
    <lineage>
        <taxon>Bacteria</taxon>
        <taxon>Pseudomonadati</taxon>
        <taxon>Pseudomonadota</taxon>
        <taxon>Alphaproteobacteria</taxon>
        <taxon>Rhodobacterales</taxon>
        <taxon>Roseobacteraceae</taxon>
        <taxon>Palleronia</taxon>
    </lineage>
</organism>
<gene>
    <name evidence="3" type="ORF">LX81_03297</name>
</gene>
<comment type="caution">
    <text evidence="3">The sequence shown here is derived from an EMBL/GenBank/DDBJ whole genome shotgun (WGS) entry which is preliminary data.</text>
</comment>
<feature type="signal peptide" evidence="2">
    <location>
        <begin position="1"/>
        <end position="23"/>
    </location>
</feature>
<feature type="transmembrane region" description="Helical" evidence="1">
    <location>
        <begin position="157"/>
        <end position="177"/>
    </location>
</feature>
<dbReference type="InterPro" id="IPR013424">
    <property type="entry name" value="Ice-binding_C"/>
</dbReference>
<name>A0A2W7NQE2_9RHOB</name>
<dbReference type="AlphaFoldDB" id="A0A2W7NQE2"/>
<evidence type="ECO:0000313" key="3">
    <source>
        <dbReference type="EMBL" id="PZX13512.1"/>
    </source>
</evidence>
<evidence type="ECO:0000256" key="1">
    <source>
        <dbReference type="SAM" id="Phobius"/>
    </source>
</evidence>
<proteinExistence type="predicted"/>
<evidence type="ECO:0000313" key="4">
    <source>
        <dbReference type="Proteomes" id="UP000248916"/>
    </source>
</evidence>
<feature type="chain" id="PRO_5016078166" evidence="2">
    <location>
        <begin position="24"/>
        <end position="183"/>
    </location>
</feature>
<keyword evidence="4" id="KW-1185">Reference proteome</keyword>
<protein>
    <submittedName>
        <fullName evidence="3">Putative secreted protein</fullName>
    </submittedName>
</protein>
<dbReference type="RefSeq" id="WP_111538364.1">
    <property type="nucleotide sequence ID" value="NZ_QKZL01000018.1"/>
</dbReference>
<accession>A0A2W7NQE2</accession>